<evidence type="ECO:0000313" key="2">
    <source>
        <dbReference type="EMBL" id="KLL10838.1"/>
    </source>
</evidence>
<protein>
    <recommendedName>
        <fullName evidence="4">DUF885 domain-containing protein</fullName>
    </recommendedName>
</protein>
<keyword evidence="3" id="KW-1185">Reference proteome</keyword>
<proteinExistence type="predicted"/>
<reference evidence="2 3" key="1">
    <citation type="submission" date="2014-12" db="EMBL/GenBank/DDBJ databases">
        <title>Frankia sp. BMG5.1 draft genome.</title>
        <authorList>
            <person name="Gtari M."/>
            <person name="Ghodhbane-Gtari F."/>
            <person name="Nouioui I."/>
            <person name="Ktari A."/>
            <person name="Hezbri K."/>
            <person name="Mimouni W."/>
            <person name="Sbissi I."/>
            <person name="Ayari A."/>
            <person name="Yamanaka T."/>
            <person name="Normand P."/>
            <person name="Tisa L.S."/>
            <person name="Boudabous A."/>
        </authorList>
    </citation>
    <scope>NUCLEOTIDE SEQUENCE [LARGE SCALE GENOMIC DNA]</scope>
    <source>
        <strain evidence="2 3">BMG5.1</strain>
    </source>
</reference>
<gene>
    <name evidence="2" type="ORF">FrCorBMG51_15650</name>
</gene>
<evidence type="ECO:0000313" key="3">
    <source>
        <dbReference type="Proteomes" id="UP000035425"/>
    </source>
</evidence>
<feature type="region of interest" description="Disordered" evidence="1">
    <location>
        <begin position="376"/>
        <end position="398"/>
    </location>
</feature>
<accession>A0ABR5F290</accession>
<organism evidence="2 3">
    <name type="scientific">Protofrankia coriariae</name>
    <dbReference type="NCBI Taxonomy" id="1562887"/>
    <lineage>
        <taxon>Bacteria</taxon>
        <taxon>Bacillati</taxon>
        <taxon>Actinomycetota</taxon>
        <taxon>Actinomycetes</taxon>
        <taxon>Frankiales</taxon>
        <taxon>Frankiaceae</taxon>
        <taxon>Protofrankia</taxon>
    </lineage>
</organism>
<dbReference type="Proteomes" id="UP000035425">
    <property type="component" value="Unassembled WGS sequence"/>
</dbReference>
<name>A0ABR5F290_9ACTN</name>
<comment type="caution">
    <text evidence="2">The sequence shown here is derived from an EMBL/GenBank/DDBJ whole genome shotgun (WGS) entry which is preliminary data.</text>
</comment>
<dbReference type="RefSeq" id="WP_047223791.1">
    <property type="nucleotide sequence ID" value="NZ_JWIO01000025.1"/>
</dbReference>
<dbReference type="EMBL" id="JWIO01000025">
    <property type="protein sequence ID" value="KLL10838.1"/>
    <property type="molecule type" value="Genomic_DNA"/>
</dbReference>
<evidence type="ECO:0008006" key="4">
    <source>
        <dbReference type="Google" id="ProtNLM"/>
    </source>
</evidence>
<sequence>MPLRDDIETVLRAWDAYEQTRGAPAIIDYDCAPTGEPVTPAGNRLDVHARLTDLHRRALAEDNPALSQRTAAHLAYLDALLGVRTDLDSYVTRTQGCPAAGWPDEYVTAVGDRARTSLATLGIGWGPNTGADLTAAEIPVDPVDAPELIRAAATNAEPAVRTLVGSAAPYTLAIETVDVDAYWSYWLDGAGQNVRLRFNLRNATFTQVRIRQFALHEILGHALQSASYAAHCAGNDVPWVRLLSVHAPHQILLEGLAQALPLFVAAADEPLIARVRLDHYLQLVRAELHQAINTGVTVAGCAAHARVRVPFWDDTQIADILTDRGADPLLRSYLWSYPAGIDWFVTLADTADTTTVGKVFHAAYQQPLTPTDLADLWPAGPPPGGPGTPVRLRNTPVP</sequence>
<evidence type="ECO:0000256" key="1">
    <source>
        <dbReference type="SAM" id="MobiDB-lite"/>
    </source>
</evidence>